<dbReference type="GO" id="GO:0015774">
    <property type="term" value="P:polysaccharide transport"/>
    <property type="evidence" value="ECO:0007669"/>
    <property type="project" value="InterPro"/>
</dbReference>
<evidence type="ECO:0000313" key="1">
    <source>
        <dbReference type="EMBL" id="MBB5723292.1"/>
    </source>
</evidence>
<dbReference type="AlphaFoldDB" id="A0A7W9EZ00"/>
<dbReference type="Proteomes" id="UP000535415">
    <property type="component" value="Unassembled WGS sequence"/>
</dbReference>
<evidence type="ECO:0000313" key="2">
    <source>
        <dbReference type="Proteomes" id="UP000535415"/>
    </source>
</evidence>
<dbReference type="GO" id="GO:0000271">
    <property type="term" value="P:polysaccharide biosynthetic process"/>
    <property type="evidence" value="ECO:0007669"/>
    <property type="project" value="InterPro"/>
</dbReference>
<gene>
    <name evidence="1" type="ORF">FHS72_002932</name>
</gene>
<dbReference type="EMBL" id="JACIJM010000009">
    <property type="protein sequence ID" value="MBB5723292.1"/>
    <property type="molecule type" value="Genomic_DNA"/>
</dbReference>
<dbReference type="Pfam" id="PF05159">
    <property type="entry name" value="Capsule_synth"/>
    <property type="match status" value="4"/>
</dbReference>
<comment type="caution">
    <text evidence="1">The sequence shown here is derived from an EMBL/GenBank/DDBJ whole genome shotgun (WGS) entry which is preliminary data.</text>
</comment>
<reference evidence="1 2" key="1">
    <citation type="submission" date="2020-08" db="EMBL/GenBank/DDBJ databases">
        <title>Genomic Encyclopedia of Type Strains, Phase IV (KMG-IV): sequencing the most valuable type-strain genomes for metagenomic binning, comparative biology and taxonomic classification.</title>
        <authorList>
            <person name="Goeker M."/>
        </authorList>
    </citation>
    <scope>NUCLEOTIDE SEQUENCE [LARGE SCALE GENOMIC DNA]</scope>
    <source>
        <strain evidence="1 2">DSM 101064</strain>
    </source>
</reference>
<dbReference type="CDD" id="cd16439">
    <property type="entry name" value="beta_Kdo_transferase_KpsC_2"/>
    <property type="match status" value="1"/>
</dbReference>
<dbReference type="RefSeq" id="WP_183530373.1">
    <property type="nucleotide sequence ID" value="NZ_JACIJM010000009.1"/>
</dbReference>
<accession>A0A7W9EZ00</accession>
<name>A0A7W9EZ00_9RHOB</name>
<keyword evidence="2" id="KW-1185">Reference proteome</keyword>
<dbReference type="InterPro" id="IPR007833">
    <property type="entry name" value="Capsule_polysaccharide_synth"/>
</dbReference>
<proteinExistence type="predicted"/>
<dbReference type="CDD" id="cd16440">
    <property type="entry name" value="beta_Kdo_transferase_KpsC_1"/>
    <property type="match status" value="1"/>
</dbReference>
<sequence>MTSTAGHAAAEDTPLRRLYVFNGGFLTQKRVRRIMTLAGYDITLGKPSDGDLVGVWGNSPTAHRGETIAAWTDANMVRVEDAFLRSVLTGRDGADPLGLHIDTQGVHFDPATKSDLEILLTEHPLDDTALLNRAKSAIQRLQDLHLSKYNAFDPTTPAPDPGYVVVIDQTKGDASVKASNADLNTFREMLYYAQEEHPNAQIIVKTHPETTAGHREGYFTDADCTGRITLNDTAISPYALFEGAIAVYTVSSQMGFEAILMGHKPVVFGQPFYIGWGLTDDRNPLDRRQRSLTKAQLFAAAMILYPTWYDPFRDRICQLEQVIDTLDAQARAWRDDHQGWVASGMRMWKRKPLQAVFGHVKPVIFAEGLDAVKKARTEARRCMSWASKMSDGMDDVVRVEDGFLRSQGLGADLIAPLSLVCDDLGIYYDPTQPSRLEQIINTQPKLSTADRDRTNRLIKSLISKGLSKYNTGTQTLPTGLPAGRRILVPGQVEDDASIKCGAGNIKTNRDLLIAARNANPAAVILYKPHPDVEAGLRDGAIPDAADYADAILTDTNPIAALTLVDDVWTMTSLLGFEALLRNKTVVCTGMPFYAGWGLTDDRGAPCPRRAATPDLTALVHATLIRYPRYFDPKTGQACPVEIVVERLANNDIPAPSRWNRSIAKLQGAVASYAHLWR</sequence>
<protein>
    <submittedName>
        <fullName evidence="1">Capsular polysaccharide export protein</fullName>
    </submittedName>
</protein>
<organism evidence="1 2">
    <name type="scientific">Yoonia ponticola</name>
    <dbReference type="NCBI Taxonomy" id="1524255"/>
    <lineage>
        <taxon>Bacteria</taxon>
        <taxon>Pseudomonadati</taxon>
        <taxon>Pseudomonadota</taxon>
        <taxon>Alphaproteobacteria</taxon>
        <taxon>Rhodobacterales</taxon>
        <taxon>Paracoccaceae</taxon>
        <taxon>Yoonia</taxon>
    </lineage>
</organism>